<dbReference type="InterPro" id="IPR000953">
    <property type="entry name" value="Chromo/chromo_shadow_dom"/>
</dbReference>
<dbReference type="SUPFAM" id="SSF54160">
    <property type="entry name" value="Chromo domain-like"/>
    <property type="match status" value="1"/>
</dbReference>
<dbReference type="InterPro" id="IPR023780">
    <property type="entry name" value="Chromo_domain"/>
</dbReference>
<dbReference type="InterPro" id="IPR016197">
    <property type="entry name" value="Chromo-like_dom_sf"/>
</dbReference>
<dbReference type="InterPro" id="IPR023779">
    <property type="entry name" value="Chromodomain_CS"/>
</dbReference>
<dbReference type="InterPro" id="IPR051219">
    <property type="entry name" value="Heterochromatin_chromo-domain"/>
</dbReference>
<evidence type="ECO:0000313" key="4">
    <source>
        <dbReference type="EMBL" id="PFH45007.1"/>
    </source>
</evidence>
<dbReference type="GO" id="GO:0005634">
    <property type="term" value="C:nucleus"/>
    <property type="evidence" value="ECO:0007669"/>
    <property type="project" value="UniProtKB-SubCell"/>
</dbReference>
<feature type="non-terminal residue" evidence="4">
    <location>
        <position position="1"/>
    </location>
</feature>
<keyword evidence="2" id="KW-0539">Nucleus</keyword>
<dbReference type="EMBL" id="KZ302623">
    <property type="protein sequence ID" value="PFH45007.1"/>
    <property type="molecule type" value="Genomic_DNA"/>
</dbReference>
<sequence length="71" mass="8473">RGGRLEYLVKWKGYPVEESTWEPAENMTNAQDTAFHDKRPAAPRRIALINLDFRHYENSTEPWVPRRLFGW</sequence>
<dbReference type="AlphaFoldDB" id="A0A2A9N9W2"/>
<dbReference type="OrthoDB" id="2630497at2759"/>
<dbReference type="CDD" id="cd00024">
    <property type="entry name" value="CD_CSD"/>
    <property type="match status" value="1"/>
</dbReference>
<accession>A0A2A9N9W2</accession>
<dbReference type="Gene3D" id="2.40.50.40">
    <property type="match status" value="1"/>
</dbReference>
<evidence type="ECO:0000256" key="2">
    <source>
        <dbReference type="ARBA" id="ARBA00023242"/>
    </source>
</evidence>
<evidence type="ECO:0000256" key="1">
    <source>
        <dbReference type="ARBA" id="ARBA00004123"/>
    </source>
</evidence>
<feature type="domain" description="Chromo" evidence="3">
    <location>
        <begin position="1"/>
        <end position="31"/>
    </location>
</feature>
<protein>
    <recommendedName>
        <fullName evidence="3">Chromo domain-containing protein</fullName>
    </recommendedName>
</protein>
<dbReference type="Pfam" id="PF00385">
    <property type="entry name" value="Chromo"/>
    <property type="match status" value="1"/>
</dbReference>
<evidence type="ECO:0000259" key="3">
    <source>
        <dbReference type="PROSITE" id="PS50013"/>
    </source>
</evidence>
<dbReference type="GO" id="GO:0006338">
    <property type="term" value="P:chromatin remodeling"/>
    <property type="evidence" value="ECO:0007669"/>
    <property type="project" value="UniProtKB-ARBA"/>
</dbReference>
<comment type="subcellular location">
    <subcellularLocation>
        <location evidence="1">Nucleus</location>
    </subcellularLocation>
</comment>
<dbReference type="PROSITE" id="PS00598">
    <property type="entry name" value="CHROMO_1"/>
    <property type="match status" value="1"/>
</dbReference>
<dbReference type="PROSITE" id="PS50013">
    <property type="entry name" value="CHROMO_2"/>
    <property type="match status" value="1"/>
</dbReference>
<keyword evidence="5" id="KW-1185">Reference proteome</keyword>
<feature type="non-terminal residue" evidence="4">
    <location>
        <position position="71"/>
    </location>
</feature>
<evidence type="ECO:0000313" key="5">
    <source>
        <dbReference type="Proteomes" id="UP000242287"/>
    </source>
</evidence>
<organism evidence="4 5">
    <name type="scientific">Amanita thiersii Skay4041</name>
    <dbReference type="NCBI Taxonomy" id="703135"/>
    <lineage>
        <taxon>Eukaryota</taxon>
        <taxon>Fungi</taxon>
        <taxon>Dikarya</taxon>
        <taxon>Basidiomycota</taxon>
        <taxon>Agaricomycotina</taxon>
        <taxon>Agaricomycetes</taxon>
        <taxon>Agaricomycetidae</taxon>
        <taxon>Agaricales</taxon>
        <taxon>Pluteineae</taxon>
        <taxon>Amanitaceae</taxon>
        <taxon>Amanita</taxon>
    </lineage>
</organism>
<dbReference type="PANTHER" id="PTHR22812">
    <property type="entry name" value="CHROMOBOX PROTEIN"/>
    <property type="match status" value="1"/>
</dbReference>
<reference evidence="4 5" key="1">
    <citation type="submission" date="2014-02" db="EMBL/GenBank/DDBJ databases">
        <title>Transposable element dynamics among asymbiotic and ectomycorrhizal Amanita fungi.</title>
        <authorList>
            <consortium name="DOE Joint Genome Institute"/>
            <person name="Hess J."/>
            <person name="Skrede I."/>
            <person name="Wolfe B."/>
            <person name="LaButti K."/>
            <person name="Ohm R.A."/>
            <person name="Grigoriev I.V."/>
            <person name="Pringle A."/>
        </authorList>
    </citation>
    <scope>NUCLEOTIDE SEQUENCE [LARGE SCALE GENOMIC DNA]</scope>
    <source>
        <strain evidence="4 5">SKay4041</strain>
    </source>
</reference>
<proteinExistence type="predicted"/>
<name>A0A2A9N9W2_9AGAR</name>
<gene>
    <name evidence="4" type="ORF">AMATHDRAFT_103010</name>
</gene>
<dbReference type="STRING" id="703135.A0A2A9N9W2"/>
<dbReference type="Proteomes" id="UP000242287">
    <property type="component" value="Unassembled WGS sequence"/>
</dbReference>